<accession>A0A1F5P4V8</accession>
<gene>
    <name evidence="4" type="ORF">A3J48_02040</name>
</gene>
<dbReference type="InterPro" id="IPR035104">
    <property type="entry name" value="Ribosomal_protein_S1-like"/>
</dbReference>
<dbReference type="InterPro" id="IPR012340">
    <property type="entry name" value="NA-bd_OB-fold"/>
</dbReference>
<feature type="domain" description="S1 motif" evidence="3">
    <location>
        <begin position="111"/>
        <end position="189"/>
    </location>
</feature>
<evidence type="ECO:0000313" key="5">
    <source>
        <dbReference type="Proteomes" id="UP000176786"/>
    </source>
</evidence>
<sequence>MNFDDIKSMQDLSNKYPESLKALKVGDVVTGYVISVGKNEVSLSIPSVGVGIVRGRELYDDKVYLQNMKSGDEIAASVLDPDNENGMVELSFRQAGHERVWSALREKMDKKEILDTKILDANKGGLIVEINGVTGFLPVSQLTTAHYPRVEDGAKDRILEILKSYMGQTFRVQVITADPKEEKLIVSEKAVVEPELEQKMDQLKVGDIIEGTVTGVVDFGAFVKFNKDQDLEGLVHISELAWQRIENPKDIIKVNDQVRAQIISIEDNRISLSIKRLQADPWQDAVKKYSTGQIVKGKVTKVLPFGAFVELDSEIQGLAHIGELGDPTPKDVNDVLKIGQEKEFKIINIEPEEHRLGLSLKALTQKEEPKAETNAEPEKQDS</sequence>
<dbReference type="PANTHER" id="PTHR47559">
    <property type="entry name" value="OS03G0844900 PROTEIN"/>
    <property type="match status" value="1"/>
</dbReference>
<organism evidence="4 5">
    <name type="scientific">Candidatus Doudnabacteria bacterium RIFCSPHIGHO2_02_FULL_46_11</name>
    <dbReference type="NCBI Taxonomy" id="1817832"/>
    <lineage>
        <taxon>Bacteria</taxon>
        <taxon>Candidatus Doudnaibacteriota</taxon>
    </lineage>
</organism>
<feature type="compositionally biased region" description="Basic and acidic residues" evidence="2">
    <location>
        <begin position="364"/>
        <end position="382"/>
    </location>
</feature>
<dbReference type="CDD" id="cd04465">
    <property type="entry name" value="S1_RPS1_repeat_ec2_hs2"/>
    <property type="match status" value="1"/>
</dbReference>
<comment type="function">
    <text evidence="1">Binds mRNA; thus facilitating recognition of the initiation point. It is needed to translate mRNA with a short Shine-Dalgarno (SD) purine-rich sequence.</text>
</comment>
<protein>
    <recommendedName>
        <fullName evidence="3">S1 motif domain-containing protein</fullName>
    </recommendedName>
</protein>
<evidence type="ECO:0000256" key="2">
    <source>
        <dbReference type="SAM" id="MobiDB-lite"/>
    </source>
</evidence>
<dbReference type="GO" id="GO:0003676">
    <property type="term" value="F:nucleic acid binding"/>
    <property type="evidence" value="ECO:0007669"/>
    <property type="project" value="InterPro"/>
</dbReference>
<feature type="domain" description="S1 motif" evidence="3">
    <location>
        <begin position="26"/>
        <end position="93"/>
    </location>
</feature>
<proteinExistence type="predicted"/>
<reference evidence="4 5" key="1">
    <citation type="journal article" date="2016" name="Nat. Commun.">
        <title>Thousands of microbial genomes shed light on interconnected biogeochemical processes in an aquifer system.</title>
        <authorList>
            <person name="Anantharaman K."/>
            <person name="Brown C.T."/>
            <person name="Hug L.A."/>
            <person name="Sharon I."/>
            <person name="Castelle C.J."/>
            <person name="Probst A.J."/>
            <person name="Thomas B.C."/>
            <person name="Singh A."/>
            <person name="Wilkins M.J."/>
            <person name="Karaoz U."/>
            <person name="Brodie E.L."/>
            <person name="Williams K.H."/>
            <person name="Hubbard S.S."/>
            <person name="Banfield J.F."/>
        </authorList>
    </citation>
    <scope>NUCLEOTIDE SEQUENCE [LARGE SCALE GENOMIC DNA]</scope>
</reference>
<comment type="caution">
    <text evidence="4">The sequence shown here is derived from an EMBL/GenBank/DDBJ whole genome shotgun (WGS) entry which is preliminary data.</text>
</comment>
<dbReference type="Proteomes" id="UP000176786">
    <property type="component" value="Unassembled WGS sequence"/>
</dbReference>
<feature type="region of interest" description="Disordered" evidence="2">
    <location>
        <begin position="360"/>
        <end position="382"/>
    </location>
</feature>
<dbReference type="PROSITE" id="PS50126">
    <property type="entry name" value="S1"/>
    <property type="match status" value="4"/>
</dbReference>
<dbReference type="PRINTS" id="PR00681">
    <property type="entry name" value="RIBOSOMALS1"/>
</dbReference>
<dbReference type="Pfam" id="PF00575">
    <property type="entry name" value="S1"/>
    <property type="match status" value="3"/>
</dbReference>
<dbReference type="STRING" id="1817832.A3J48_02040"/>
<dbReference type="Gene3D" id="2.40.50.140">
    <property type="entry name" value="Nucleic acid-binding proteins"/>
    <property type="match status" value="4"/>
</dbReference>
<dbReference type="SMART" id="SM00316">
    <property type="entry name" value="S1"/>
    <property type="match status" value="4"/>
</dbReference>
<feature type="domain" description="S1 motif" evidence="3">
    <location>
        <begin position="206"/>
        <end position="275"/>
    </location>
</feature>
<name>A0A1F5P4V8_9BACT</name>
<evidence type="ECO:0000313" key="4">
    <source>
        <dbReference type="EMBL" id="OGE84876.1"/>
    </source>
</evidence>
<dbReference type="FunFam" id="2.40.50.140:FF:000103">
    <property type="entry name" value="protein RRP5 homolog"/>
    <property type="match status" value="2"/>
</dbReference>
<dbReference type="PANTHER" id="PTHR47559:SF1">
    <property type="entry name" value="OS03G0844900 PROTEIN"/>
    <property type="match status" value="1"/>
</dbReference>
<evidence type="ECO:0000256" key="1">
    <source>
        <dbReference type="ARBA" id="ARBA00025604"/>
    </source>
</evidence>
<dbReference type="InterPro" id="IPR003029">
    <property type="entry name" value="S1_domain"/>
</dbReference>
<dbReference type="InterPro" id="IPR052757">
    <property type="entry name" value="Ribosomal_protein_S1"/>
</dbReference>
<dbReference type="AlphaFoldDB" id="A0A1F5P4V8"/>
<dbReference type="EMBL" id="MFES01000032">
    <property type="protein sequence ID" value="OGE84876.1"/>
    <property type="molecule type" value="Genomic_DNA"/>
</dbReference>
<feature type="domain" description="S1 motif" evidence="3">
    <location>
        <begin position="292"/>
        <end position="361"/>
    </location>
</feature>
<evidence type="ECO:0000259" key="3">
    <source>
        <dbReference type="PROSITE" id="PS50126"/>
    </source>
</evidence>
<dbReference type="SUPFAM" id="SSF50249">
    <property type="entry name" value="Nucleic acid-binding proteins"/>
    <property type="match status" value="4"/>
</dbReference>